<dbReference type="GO" id="GO:0045004">
    <property type="term" value="P:DNA replication proofreading"/>
    <property type="evidence" value="ECO:0007669"/>
    <property type="project" value="TreeGrafter"/>
</dbReference>
<dbReference type="InterPro" id="IPR036397">
    <property type="entry name" value="RNaseH_sf"/>
</dbReference>
<name>E0S459_BUTPB</name>
<geneLocation type="plasmid" evidence="2 3">
    <name>pCY360</name>
</geneLocation>
<keyword evidence="2" id="KW-0614">Plasmid</keyword>
<dbReference type="Pfam" id="PF00929">
    <property type="entry name" value="RNase_T"/>
    <property type="match status" value="1"/>
</dbReference>
<keyword evidence="3" id="KW-1185">Reference proteome</keyword>
<dbReference type="GO" id="GO:0003676">
    <property type="term" value="F:nucleic acid binding"/>
    <property type="evidence" value="ECO:0007669"/>
    <property type="project" value="InterPro"/>
</dbReference>
<reference evidence="2 3" key="1">
    <citation type="journal article" date="2010" name="PLoS ONE">
        <title>The glycobiome of the rumen bacterium Butyrivibrio proteoclasticus B316(T) highlights adaptation to a polysaccharide-rich environment.</title>
        <authorList>
            <person name="Kelly W.J."/>
            <person name="Leahy S.C."/>
            <person name="Altermann E."/>
            <person name="Yeoman C.J."/>
            <person name="Dunne J.C."/>
            <person name="Kong Z."/>
            <person name="Pacheco D.M."/>
            <person name="Li D."/>
            <person name="Noel S.J."/>
            <person name="Moon C.D."/>
            <person name="Cookson A.L."/>
            <person name="Attwood G.T."/>
        </authorList>
    </citation>
    <scope>NUCLEOTIDE SEQUENCE [LARGE SCALE GENOMIC DNA]</scope>
    <source>
        <strain evidence="3">ATCC 51982 / DSM 14932 / B316</strain>
        <plasmid evidence="3">Plasmid pCY360</plasmid>
    </source>
</reference>
<organism evidence="2 3">
    <name type="scientific">Butyrivibrio proteoclasticus (strain ATCC 51982 / DSM 14932 / B316)</name>
    <name type="common">Clostridium proteoclasticum</name>
    <dbReference type="NCBI Taxonomy" id="515622"/>
    <lineage>
        <taxon>Bacteria</taxon>
        <taxon>Bacillati</taxon>
        <taxon>Bacillota</taxon>
        <taxon>Clostridia</taxon>
        <taxon>Lachnospirales</taxon>
        <taxon>Lachnospiraceae</taxon>
        <taxon>Butyrivibrio</taxon>
    </lineage>
</organism>
<dbReference type="PANTHER" id="PTHR30231:SF41">
    <property type="entry name" value="DNA POLYMERASE III SUBUNIT EPSILON"/>
    <property type="match status" value="1"/>
</dbReference>
<keyword evidence="2" id="KW-0269">Exonuclease</keyword>
<protein>
    <submittedName>
        <fullName evidence="2">Exonuclease family protein</fullName>
    </submittedName>
</protein>
<dbReference type="HOGENOM" id="CLU_920352_0_0_9"/>
<evidence type="ECO:0000313" key="3">
    <source>
        <dbReference type="Proteomes" id="UP000001299"/>
    </source>
</evidence>
<accession>E0S459</accession>
<dbReference type="GO" id="GO:0005829">
    <property type="term" value="C:cytosol"/>
    <property type="evidence" value="ECO:0007669"/>
    <property type="project" value="TreeGrafter"/>
</dbReference>
<dbReference type="CDD" id="cd06127">
    <property type="entry name" value="DEDDh"/>
    <property type="match status" value="1"/>
</dbReference>
<dbReference type="RefSeq" id="WP_013282840.1">
    <property type="nucleotide sequence ID" value="NC_014389.1"/>
</dbReference>
<dbReference type="InterPro" id="IPR012337">
    <property type="entry name" value="RNaseH-like_sf"/>
</dbReference>
<dbReference type="EMBL" id="CP001812">
    <property type="protein sequence ID" value="ADL36191.1"/>
    <property type="molecule type" value="Genomic_DNA"/>
</dbReference>
<proteinExistence type="predicted"/>
<feature type="domain" description="Exonuclease" evidence="1">
    <location>
        <begin position="32"/>
        <end position="212"/>
    </location>
</feature>
<keyword evidence="2" id="KW-0378">Hydrolase</keyword>
<dbReference type="KEGG" id="bpb:bpr_II254"/>
<dbReference type="SUPFAM" id="SSF53098">
    <property type="entry name" value="Ribonuclease H-like"/>
    <property type="match status" value="1"/>
</dbReference>
<evidence type="ECO:0000313" key="2">
    <source>
        <dbReference type="EMBL" id="ADL36191.1"/>
    </source>
</evidence>
<evidence type="ECO:0000259" key="1">
    <source>
        <dbReference type="SMART" id="SM00479"/>
    </source>
</evidence>
<dbReference type="AlphaFoldDB" id="E0S459"/>
<dbReference type="PANTHER" id="PTHR30231">
    <property type="entry name" value="DNA POLYMERASE III SUBUNIT EPSILON"/>
    <property type="match status" value="1"/>
</dbReference>
<keyword evidence="2" id="KW-0540">Nuclease</keyword>
<dbReference type="Proteomes" id="UP000001299">
    <property type="component" value="Plasmid pCY360"/>
</dbReference>
<dbReference type="GO" id="GO:0008408">
    <property type="term" value="F:3'-5' exonuclease activity"/>
    <property type="evidence" value="ECO:0007669"/>
    <property type="project" value="TreeGrafter"/>
</dbReference>
<dbReference type="SMART" id="SM00479">
    <property type="entry name" value="EXOIII"/>
    <property type="match status" value="1"/>
</dbReference>
<sequence length="302" mass="34239">MNTDKRGRTWYPIYGYSTLQGFANVLRNNKVPIIIYDTETTGTGKKAYIVQISALKLSPGNPYYIVDTLDQYIRPPIPMPAAASAVNHITDEFLEDKPSEEIALSWIQNFFGDPNDSVIAGYNHISFDNKMMNNMYQRAAGLTFDPKWNVDALVMARCLVDRNEITDGRFTLASIAETYGIKTDEDQQLHNAMTDIQVTMKVMWALINDYVDSGLEQVYLSQSTKPIIQILGAPKRQTYSKLSDYVYFDVICCGETGQIRYEVYDKRFVEVTQTSILEKGNMEQFIVDAQAMVGGDINRFKG</sequence>
<dbReference type="InterPro" id="IPR013520">
    <property type="entry name" value="Ribonucl_H"/>
</dbReference>
<dbReference type="Gene3D" id="3.30.420.10">
    <property type="entry name" value="Ribonuclease H-like superfamily/Ribonuclease H"/>
    <property type="match status" value="1"/>
</dbReference>
<gene>
    <name evidence="2" type="ordered locus">bpr_II254</name>
</gene>